<evidence type="ECO:0000256" key="1">
    <source>
        <dbReference type="SAM" id="Phobius"/>
    </source>
</evidence>
<accession>A0A0G0I9R3</accession>
<keyword evidence="1" id="KW-0472">Membrane</keyword>
<keyword evidence="1" id="KW-1133">Transmembrane helix</keyword>
<name>A0A0G0I9R3_9BACT</name>
<proteinExistence type="predicted"/>
<dbReference type="EMBL" id="LBTW01000047">
    <property type="protein sequence ID" value="KKQ47715.1"/>
    <property type="molecule type" value="Genomic_DNA"/>
</dbReference>
<keyword evidence="1" id="KW-0812">Transmembrane</keyword>
<dbReference type="NCBIfam" id="TIGR02532">
    <property type="entry name" value="IV_pilin_GFxxxE"/>
    <property type="match status" value="1"/>
</dbReference>
<organism evidence="2 3">
    <name type="scientific">Candidatus Woesebacteria bacterium GW2011_GWD1_38_10</name>
    <dbReference type="NCBI Taxonomy" id="1618592"/>
    <lineage>
        <taxon>Bacteria</taxon>
        <taxon>Candidatus Woeseibacteriota</taxon>
    </lineage>
</organism>
<evidence type="ECO:0000313" key="2">
    <source>
        <dbReference type="EMBL" id="KKQ47715.1"/>
    </source>
</evidence>
<dbReference type="AlphaFoldDB" id="A0A0G0I9R3"/>
<dbReference type="InterPro" id="IPR012902">
    <property type="entry name" value="N_methyl_site"/>
</dbReference>
<evidence type="ECO:0000313" key="3">
    <source>
        <dbReference type="Proteomes" id="UP000034366"/>
    </source>
</evidence>
<sequence length="165" mass="18247">MKNKGFTLVELIVAIGLSALFLPAIIYVYSFSLRSASQGEGYTQGYALAQEQMEAIYFLKKNSPDWDWTDSSINTNSIEYYQLQNGAGGWILGSKIPKTTLPSEADGYPGYTAIVEVLEVRRDIGSIVESGVLIDDLTRKIVITVSWKENGVPVDIDLISYVSKH</sequence>
<dbReference type="Proteomes" id="UP000034366">
    <property type="component" value="Unassembled WGS sequence"/>
</dbReference>
<gene>
    <name evidence="2" type="ORF">US67_C0047G0002</name>
</gene>
<comment type="caution">
    <text evidence="2">The sequence shown here is derived from an EMBL/GenBank/DDBJ whole genome shotgun (WGS) entry which is preliminary data.</text>
</comment>
<protein>
    <recommendedName>
        <fullName evidence="4">Prepilin-type N-terminal cleavage/methylation domain-containing protein</fullName>
    </recommendedName>
</protein>
<feature type="transmembrane region" description="Helical" evidence="1">
    <location>
        <begin position="6"/>
        <end position="29"/>
    </location>
</feature>
<evidence type="ECO:0008006" key="4">
    <source>
        <dbReference type="Google" id="ProtNLM"/>
    </source>
</evidence>
<reference evidence="2 3" key="1">
    <citation type="journal article" date="2015" name="Nature">
        <title>rRNA introns, odd ribosomes, and small enigmatic genomes across a large radiation of phyla.</title>
        <authorList>
            <person name="Brown C.T."/>
            <person name="Hug L.A."/>
            <person name="Thomas B.C."/>
            <person name="Sharon I."/>
            <person name="Castelle C.J."/>
            <person name="Singh A."/>
            <person name="Wilkins M.J."/>
            <person name="Williams K.H."/>
            <person name="Banfield J.F."/>
        </authorList>
    </citation>
    <scope>NUCLEOTIDE SEQUENCE [LARGE SCALE GENOMIC DNA]</scope>
</reference>
<dbReference type="Pfam" id="PF07963">
    <property type="entry name" value="N_methyl"/>
    <property type="match status" value="1"/>
</dbReference>